<evidence type="ECO:0000313" key="3">
    <source>
        <dbReference type="Proteomes" id="UP000651452"/>
    </source>
</evidence>
<dbReference type="EMBL" id="RZGK01000012">
    <property type="protein sequence ID" value="KAF9694826.1"/>
    <property type="molecule type" value="Genomic_DNA"/>
</dbReference>
<gene>
    <name evidence="2" type="ORF">EKO04_006976</name>
</gene>
<evidence type="ECO:0000313" key="2">
    <source>
        <dbReference type="EMBL" id="KAF9694826.1"/>
    </source>
</evidence>
<dbReference type="OrthoDB" id="3903267at2759"/>
<sequence>MLKIGTTHGDGEALISSMNGDLEKVSLDLEELLQICIFSLCKLVTSGDNAAGIISSPVSLTFLAFIMSFYDSKMREISLHDDTKDIITHSPPQDIPHAGAGRQAESIKGFVKQDETPVNKRKRDETLKFQSRHDQPAVNAARGADMDHIHYSEPFSGFNYTSANAYMRNDHYNFNRTHNTSYPSVYSSDNGGGFYNHQGPVSPGLIRSMSGDTLVANAYVPGSFAFGGPAYSGATDEDNADIKLEDAQDSYSVSATPAEESDFVASESEEERPRKAPKINKDGAPRKPRQPRAKLLKWNDDDWKNVCLGIVWACGETGVQIPFDQAAQVVGEKCTAGALQQALLKLRGKQIADGHQIPNLKMAWTRKSKNAAPGAGAKFSQEPEANRPRKKPTRMEGTQSSIVTLPRAYNDQDRQGMVRPYKWKKSPGKVRSSMLRNSADAKHEGSADKSTSSSGFTQDVPQLQNDAATFSYTQPEMVQRSQPSLLTSLLQTHRRGNVSRGSGTLTANPAQGVQGDSAVFDYINNTQDSSPVLRWFGDAPQTPTTSQDPGYFPGTPMTSQQFYTSPPATPFGNNTGYLQDMVIGGGEFANLLNTEGLHDYGNGFADATDDVFTS</sequence>
<proteinExistence type="predicted"/>
<feature type="compositionally biased region" description="Acidic residues" evidence="1">
    <location>
        <begin position="259"/>
        <end position="270"/>
    </location>
</feature>
<dbReference type="Proteomes" id="UP000651452">
    <property type="component" value="Unassembled WGS sequence"/>
</dbReference>
<comment type="caution">
    <text evidence="2">The sequence shown here is derived from an EMBL/GenBank/DDBJ whole genome shotgun (WGS) entry which is preliminary data.</text>
</comment>
<dbReference type="AlphaFoldDB" id="A0A8H7J393"/>
<reference evidence="2" key="2">
    <citation type="submission" date="2020-09" db="EMBL/GenBank/DDBJ databases">
        <title>Reference genome assembly for Australian Ascochyta lentis isolate Al4.</title>
        <authorList>
            <person name="Lee R.C."/>
            <person name="Farfan-Caceres L.M."/>
            <person name="Debler J.W."/>
            <person name="Williams A.H."/>
            <person name="Henares B.M."/>
        </authorList>
    </citation>
    <scope>NUCLEOTIDE SEQUENCE</scope>
    <source>
        <strain evidence="2">Al4</strain>
    </source>
</reference>
<keyword evidence="3" id="KW-1185">Reference proteome</keyword>
<name>A0A8H7J393_9PLEO</name>
<protein>
    <submittedName>
        <fullName evidence="2">Uncharacterized protein</fullName>
    </submittedName>
</protein>
<feature type="compositionally biased region" description="Polar residues" evidence="1">
    <location>
        <begin position="448"/>
        <end position="459"/>
    </location>
</feature>
<reference evidence="2" key="1">
    <citation type="submission" date="2018-12" db="EMBL/GenBank/DDBJ databases">
        <authorList>
            <person name="Syme R.A."/>
            <person name="Farfan-Caceres L."/>
            <person name="Lichtenzveig J."/>
        </authorList>
    </citation>
    <scope>NUCLEOTIDE SEQUENCE</scope>
    <source>
        <strain evidence="2">Al4</strain>
    </source>
</reference>
<feature type="compositionally biased region" description="Basic and acidic residues" evidence="1">
    <location>
        <begin position="271"/>
        <end position="285"/>
    </location>
</feature>
<feature type="region of interest" description="Disordered" evidence="1">
    <location>
        <begin position="113"/>
        <end position="134"/>
    </location>
</feature>
<accession>A0A8H7J393</accession>
<organism evidence="2 3">
    <name type="scientific">Ascochyta lentis</name>
    <dbReference type="NCBI Taxonomy" id="205686"/>
    <lineage>
        <taxon>Eukaryota</taxon>
        <taxon>Fungi</taxon>
        <taxon>Dikarya</taxon>
        <taxon>Ascomycota</taxon>
        <taxon>Pezizomycotina</taxon>
        <taxon>Dothideomycetes</taxon>
        <taxon>Pleosporomycetidae</taxon>
        <taxon>Pleosporales</taxon>
        <taxon>Pleosporineae</taxon>
        <taxon>Didymellaceae</taxon>
        <taxon>Ascochyta</taxon>
    </lineage>
</organism>
<feature type="region of interest" description="Disordered" evidence="1">
    <location>
        <begin position="367"/>
        <end position="459"/>
    </location>
</feature>
<evidence type="ECO:0000256" key="1">
    <source>
        <dbReference type="SAM" id="MobiDB-lite"/>
    </source>
</evidence>
<feature type="region of interest" description="Disordered" evidence="1">
    <location>
        <begin position="249"/>
        <end position="292"/>
    </location>
</feature>